<reference evidence="1" key="1">
    <citation type="submission" date="2023-06" db="EMBL/GenBank/DDBJ databases">
        <authorList>
            <person name="Kurt Z."/>
        </authorList>
    </citation>
    <scope>NUCLEOTIDE SEQUENCE</scope>
</reference>
<protein>
    <submittedName>
        <fullName evidence="2">Hypothetical_protein</fullName>
    </submittedName>
</protein>
<dbReference type="AlphaFoldDB" id="A0AA86RE77"/>
<evidence type="ECO:0000313" key="2">
    <source>
        <dbReference type="EMBL" id="CAL6095024.1"/>
    </source>
</evidence>
<accession>A0AA86RE77</accession>
<dbReference type="EMBL" id="CATOUU010001093">
    <property type="protein sequence ID" value="CAI9971538.1"/>
    <property type="molecule type" value="Genomic_DNA"/>
</dbReference>
<keyword evidence="3" id="KW-1185">Reference proteome</keyword>
<name>A0AA86RE77_9EUKA</name>
<gene>
    <name evidence="1" type="ORF">HINF_LOCUS59183</name>
    <name evidence="2" type="ORF">HINF_LOCUS67750</name>
</gene>
<reference evidence="2 3" key="2">
    <citation type="submission" date="2024-07" db="EMBL/GenBank/DDBJ databases">
        <authorList>
            <person name="Akdeniz Z."/>
        </authorList>
    </citation>
    <scope>NUCLEOTIDE SEQUENCE [LARGE SCALE GENOMIC DNA]</scope>
</reference>
<evidence type="ECO:0000313" key="3">
    <source>
        <dbReference type="Proteomes" id="UP001642409"/>
    </source>
</evidence>
<proteinExistence type="predicted"/>
<comment type="caution">
    <text evidence="1">The sequence shown here is derived from an EMBL/GenBank/DDBJ whole genome shotgun (WGS) entry which is preliminary data.</text>
</comment>
<dbReference type="EMBL" id="CAXDID020000472">
    <property type="protein sequence ID" value="CAL6095024.1"/>
    <property type="molecule type" value="Genomic_DNA"/>
</dbReference>
<organism evidence="1">
    <name type="scientific">Hexamita inflata</name>
    <dbReference type="NCBI Taxonomy" id="28002"/>
    <lineage>
        <taxon>Eukaryota</taxon>
        <taxon>Metamonada</taxon>
        <taxon>Diplomonadida</taxon>
        <taxon>Hexamitidae</taxon>
        <taxon>Hexamitinae</taxon>
        <taxon>Hexamita</taxon>
    </lineage>
</organism>
<dbReference type="Proteomes" id="UP001642409">
    <property type="component" value="Unassembled WGS sequence"/>
</dbReference>
<sequence length="180" mass="21091">MRIFVENNAQQGVNVPRYTTLPNDLKEVKCKLMVFVNNYNNNTIRFDNPFVPADVKEQVITRMRLARGAVKEASMTKFLAYIEQKHSERSSTLYAASFYEEINRICDDQYMPTVQQFIKIQVITIEDLTKQKVDLIQQRPSKLHKLQPSIKYKVSKLQCRSPSLKFFTDCRVSDNIYILK</sequence>
<evidence type="ECO:0000313" key="1">
    <source>
        <dbReference type="EMBL" id="CAI9971538.1"/>
    </source>
</evidence>